<proteinExistence type="predicted"/>
<comment type="caution">
    <text evidence="1">The sequence shown here is derived from an EMBL/GenBank/DDBJ whole genome shotgun (WGS) entry which is preliminary data.</text>
</comment>
<evidence type="ECO:0000313" key="2">
    <source>
        <dbReference type="Proteomes" id="UP000005824"/>
    </source>
</evidence>
<accession>B4CZ40</accession>
<dbReference type="eggNOG" id="ENOG502ZGGT">
    <property type="taxonomic scope" value="Bacteria"/>
</dbReference>
<reference evidence="1 2" key="1">
    <citation type="journal article" date="2011" name="J. Bacteriol.">
        <title>Genome sequence of Chthoniobacter flavus Ellin428, an aerobic heterotrophic soil bacterium.</title>
        <authorList>
            <person name="Kant R."/>
            <person name="van Passel M.W."/>
            <person name="Palva A."/>
            <person name="Lucas S."/>
            <person name="Lapidus A."/>
            <person name="Glavina Del Rio T."/>
            <person name="Dalin E."/>
            <person name="Tice H."/>
            <person name="Bruce D."/>
            <person name="Goodwin L."/>
            <person name="Pitluck S."/>
            <person name="Larimer F.W."/>
            <person name="Land M.L."/>
            <person name="Hauser L."/>
            <person name="Sangwan P."/>
            <person name="de Vos W.M."/>
            <person name="Janssen P.H."/>
            <person name="Smidt H."/>
        </authorList>
    </citation>
    <scope>NUCLEOTIDE SEQUENCE [LARGE SCALE GENOMIC DNA]</scope>
    <source>
        <strain evidence="1 2">Ellin428</strain>
    </source>
</reference>
<dbReference type="Proteomes" id="UP000005824">
    <property type="component" value="Unassembled WGS sequence"/>
</dbReference>
<keyword evidence="2" id="KW-1185">Reference proteome</keyword>
<evidence type="ECO:0000313" key="1">
    <source>
        <dbReference type="EMBL" id="EDY20731.1"/>
    </source>
</evidence>
<sequence length="73" mass="8393">MVKDGRVIHWTWNMALPHVEFVRRATGTRPERAWVGTVSKLDGEVMGITSKYFYDYQLPAPPDVNAAIKELFK</sequence>
<name>B4CZ40_9BACT</name>
<protein>
    <submittedName>
        <fullName evidence="1">Uncharacterized protein</fullName>
    </submittedName>
</protein>
<dbReference type="EMBL" id="ABVL01000004">
    <property type="protein sequence ID" value="EDY20731.1"/>
    <property type="molecule type" value="Genomic_DNA"/>
</dbReference>
<dbReference type="InParanoid" id="B4CZ40"/>
<dbReference type="AlphaFoldDB" id="B4CZ40"/>
<gene>
    <name evidence="1" type="ORF">CfE428DRAFT_1928</name>
</gene>
<organism evidence="1 2">
    <name type="scientific">Chthoniobacter flavus Ellin428</name>
    <dbReference type="NCBI Taxonomy" id="497964"/>
    <lineage>
        <taxon>Bacteria</taxon>
        <taxon>Pseudomonadati</taxon>
        <taxon>Verrucomicrobiota</taxon>
        <taxon>Spartobacteria</taxon>
        <taxon>Chthoniobacterales</taxon>
        <taxon>Chthoniobacteraceae</taxon>
        <taxon>Chthoniobacter</taxon>
    </lineage>
</organism>